<dbReference type="InterPro" id="IPR022074">
    <property type="entry name" value="DUF3626"/>
</dbReference>
<dbReference type="Proteomes" id="UP001169719">
    <property type="component" value="Unassembled WGS sequence"/>
</dbReference>
<protein>
    <submittedName>
        <fullName evidence="1">DUF3626 domain-containing protein</fullName>
    </submittedName>
</protein>
<evidence type="ECO:0000313" key="1">
    <source>
        <dbReference type="EMBL" id="MDN2481237.1"/>
    </source>
</evidence>
<gene>
    <name evidence="1" type="ORF">QWJ08_07495</name>
</gene>
<dbReference type="EMBL" id="JAUEOZ010000001">
    <property type="protein sequence ID" value="MDN2481237.1"/>
    <property type="molecule type" value="Genomic_DNA"/>
</dbReference>
<comment type="caution">
    <text evidence="1">The sequence shown here is derived from an EMBL/GenBank/DDBJ whole genome shotgun (WGS) entry which is preliminary data.</text>
</comment>
<dbReference type="RefSeq" id="WP_289961371.1">
    <property type="nucleotide sequence ID" value="NZ_JAUEOZ010000001.1"/>
</dbReference>
<name>A0ABT7XZM4_9VIBR</name>
<accession>A0ABT7XZM4</accession>
<organism evidence="1 2">
    <name type="scientific">Vibrio agarivorans</name>
    <dbReference type="NCBI Taxonomy" id="153622"/>
    <lineage>
        <taxon>Bacteria</taxon>
        <taxon>Pseudomonadati</taxon>
        <taxon>Pseudomonadota</taxon>
        <taxon>Gammaproteobacteria</taxon>
        <taxon>Vibrionales</taxon>
        <taxon>Vibrionaceae</taxon>
        <taxon>Vibrio</taxon>
    </lineage>
</organism>
<proteinExistence type="predicted"/>
<keyword evidence="2" id="KW-1185">Reference proteome</keyword>
<dbReference type="Pfam" id="PF12294">
    <property type="entry name" value="DUF3626"/>
    <property type="match status" value="1"/>
</dbReference>
<evidence type="ECO:0000313" key="2">
    <source>
        <dbReference type="Proteomes" id="UP001169719"/>
    </source>
</evidence>
<reference evidence="1" key="1">
    <citation type="submission" date="2024-05" db="EMBL/GenBank/DDBJ databases">
        <title>Genome Sequences of Four Agar- Degrading Marine Bacteria.</title>
        <authorList>
            <person name="Phillips E.K."/>
            <person name="Shaffer J.C."/>
            <person name="Henson M.W."/>
            <person name="Temperton B."/>
            <person name="Thrash C.J."/>
            <person name="Martin M.O."/>
        </authorList>
    </citation>
    <scope>NUCLEOTIDE SEQUENCE</scope>
    <source>
        <strain evidence="1">EKP203</strain>
    </source>
</reference>
<sequence length="277" mass="31470">MTRDAVSKAIERVKAKSDGESIFVEHDVTINFHPDRYTTSNEPLLLAIAQDGYLKSQFETQTSNGGLTAYKGGERWLWEQSIFGSAYDKVDNGFRPKYGALNFRNYDVGAAPRFGSSYFKLKPHTLERTTFCYPDSYFEPQDFAVSDSLESLISKAQSSCTDLLDDYIEAHIHGVISIQDDIESIVLDPIYKGSHIHEQALELGVPLEWHCGFELSVEEMSRYPDYRGQSYVDLAREIAPNGILDVKLLGLAVTELGYEEQDIKKIWHYLARFGQKR</sequence>